<dbReference type="HOGENOM" id="CLU_1323172_0_0_1"/>
<dbReference type="Gene3D" id="3.40.30.10">
    <property type="entry name" value="Glutaredoxin"/>
    <property type="match status" value="1"/>
</dbReference>
<dbReference type="Pfam" id="PF00085">
    <property type="entry name" value="Thioredoxin"/>
    <property type="match status" value="1"/>
</dbReference>
<dbReference type="VEuPathDB" id="FungiDB:PITG_11343"/>
<dbReference type="InParanoid" id="D0NIK5"/>
<dbReference type="SUPFAM" id="SSF52833">
    <property type="entry name" value="Thioredoxin-like"/>
    <property type="match status" value="1"/>
</dbReference>
<dbReference type="RefSeq" id="XP_002900949.1">
    <property type="nucleotide sequence ID" value="XM_002900903.1"/>
</dbReference>
<evidence type="ECO:0000313" key="4">
    <source>
        <dbReference type="Proteomes" id="UP000006643"/>
    </source>
</evidence>
<dbReference type="STRING" id="403677.D0NIK5"/>
<evidence type="ECO:0000256" key="1">
    <source>
        <dbReference type="ARBA" id="ARBA00023157"/>
    </source>
</evidence>
<dbReference type="GeneID" id="9473428"/>
<name>D0NIK5_PHYIT</name>
<reference evidence="4" key="1">
    <citation type="journal article" date="2009" name="Nature">
        <title>Genome sequence and analysis of the Irish potato famine pathogen Phytophthora infestans.</title>
        <authorList>
            <consortium name="The Broad Institute Genome Sequencing Platform"/>
            <person name="Haas B.J."/>
            <person name="Kamoun S."/>
            <person name="Zody M.C."/>
            <person name="Jiang R.H."/>
            <person name="Handsaker R.E."/>
            <person name="Cano L.M."/>
            <person name="Grabherr M."/>
            <person name="Kodira C.D."/>
            <person name="Raffaele S."/>
            <person name="Torto-Alalibo T."/>
            <person name="Bozkurt T.O."/>
            <person name="Ah-Fong A.M."/>
            <person name="Alvarado L."/>
            <person name="Anderson V.L."/>
            <person name="Armstrong M.R."/>
            <person name="Avrova A."/>
            <person name="Baxter L."/>
            <person name="Beynon J."/>
            <person name="Boevink P.C."/>
            <person name="Bollmann S.R."/>
            <person name="Bos J.I."/>
            <person name="Bulone V."/>
            <person name="Cai G."/>
            <person name="Cakir C."/>
            <person name="Carrington J.C."/>
            <person name="Chawner M."/>
            <person name="Conti L."/>
            <person name="Costanzo S."/>
            <person name="Ewan R."/>
            <person name="Fahlgren N."/>
            <person name="Fischbach M.A."/>
            <person name="Fugelstad J."/>
            <person name="Gilroy E.M."/>
            <person name="Gnerre S."/>
            <person name="Green P.J."/>
            <person name="Grenville-Briggs L.J."/>
            <person name="Griffith J."/>
            <person name="Grunwald N.J."/>
            <person name="Horn K."/>
            <person name="Horner N.R."/>
            <person name="Hu C.H."/>
            <person name="Huitema E."/>
            <person name="Jeong D.H."/>
            <person name="Jones A.M."/>
            <person name="Jones J.D."/>
            <person name="Jones R.W."/>
            <person name="Karlsson E.K."/>
            <person name="Kunjeti S.G."/>
            <person name="Lamour K."/>
            <person name="Liu Z."/>
            <person name="Ma L."/>
            <person name="Maclean D."/>
            <person name="Chibucos M.C."/>
            <person name="McDonald H."/>
            <person name="McWalters J."/>
            <person name="Meijer H.J."/>
            <person name="Morgan W."/>
            <person name="Morris P.F."/>
            <person name="Munro C.A."/>
            <person name="O'Neill K."/>
            <person name="Ospina-Giraldo M."/>
            <person name="Pinzon A."/>
            <person name="Pritchard L."/>
            <person name="Ramsahoye B."/>
            <person name="Ren Q."/>
            <person name="Restrepo S."/>
            <person name="Roy S."/>
            <person name="Sadanandom A."/>
            <person name="Savidor A."/>
            <person name="Schornack S."/>
            <person name="Schwartz D.C."/>
            <person name="Schumann U.D."/>
            <person name="Schwessinger B."/>
            <person name="Seyer L."/>
            <person name="Sharpe T."/>
            <person name="Silvar C."/>
            <person name="Song J."/>
            <person name="Studholme D.J."/>
            <person name="Sykes S."/>
            <person name="Thines M."/>
            <person name="van de Vondervoort P.J."/>
            <person name="Phuntumart V."/>
            <person name="Wawra S."/>
            <person name="Weide R."/>
            <person name="Win J."/>
            <person name="Young C."/>
            <person name="Zhou S."/>
            <person name="Fry W."/>
            <person name="Meyers B.C."/>
            <person name="van West P."/>
            <person name="Ristaino J."/>
            <person name="Govers F."/>
            <person name="Birch P.R."/>
            <person name="Whisson S.C."/>
            <person name="Judelson H.S."/>
            <person name="Nusbaum C."/>
        </authorList>
    </citation>
    <scope>NUCLEOTIDE SEQUENCE [LARGE SCALE GENOMIC DNA]</scope>
    <source>
        <strain evidence="4">T30-4</strain>
    </source>
</reference>
<dbReference type="AlphaFoldDB" id="D0NIK5"/>
<keyword evidence="4" id="KW-1185">Reference proteome</keyword>
<proteinExistence type="predicted"/>
<dbReference type="PROSITE" id="PS00194">
    <property type="entry name" value="THIOREDOXIN_1"/>
    <property type="match status" value="1"/>
</dbReference>
<dbReference type="InterPro" id="IPR036249">
    <property type="entry name" value="Thioredoxin-like_sf"/>
</dbReference>
<feature type="domain" description="Thioredoxin" evidence="2">
    <location>
        <begin position="121"/>
        <end position="171"/>
    </location>
</feature>
<gene>
    <name evidence="3" type="ORF">PITG_11343</name>
</gene>
<dbReference type="KEGG" id="pif:PITG_11343"/>
<dbReference type="Proteomes" id="UP000006643">
    <property type="component" value="Unassembled WGS sequence"/>
</dbReference>
<dbReference type="PANTHER" id="PTHR46115">
    <property type="entry name" value="THIOREDOXIN-LIKE PROTEIN 1"/>
    <property type="match status" value="1"/>
</dbReference>
<evidence type="ECO:0000313" key="3">
    <source>
        <dbReference type="EMBL" id="EEY59339.1"/>
    </source>
</evidence>
<organism evidence="3 4">
    <name type="scientific">Phytophthora infestans (strain T30-4)</name>
    <name type="common">Potato late blight agent</name>
    <dbReference type="NCBI Taxonomy" id="403677"/>
    <lineage>
        <taxon>Eukaryota</taxon>
        <taxon>Sar</taxon>
        <taxon>Stramenopiles</taxon>
        <taxon>Oomycota</taxon>
        <taxon>Peronosporomycetes</taxon>
        <taxon>Peronosporales</taxon>
        <taxon>Peronosporaceae</taxon>
        <taxon>Phytophthora</taxon>
    </lineage>
</organism>
<dbReference type="InterPro" id="IPR013766">
    <property type="entry name" value="Thioredoxin_domain"/>
</dbReference>
<dbReference type="InterPro" id="IPR017937">
    <property type="entry name" value="Thioredoxin_CS"/>
</dbReference>
<dbReference type="EMBL" id="DS028140">
    <property type="protein sequence ID" value="EEY59339.1"/>
    <property type="molecule type" value="Genomic_DNA"/>
</dbReference>
<dbReference type="eggNOG" id="ENOG502SA22">
    <property type="taxonomic scope" value="Eukaryota"/>
</dbReference>
<evidence type="ECO:0000259" key="2">
    <source>
        <dbReference type="Pfam" id="PF00085"/>
    </source>
</evidence>
<protein>
    <recommendedName>
        <fullName evidence="2">Thioredoxin domain-containing protein</fullName>
    </recommendedName>
</protein>
<dbReference type="OrthoDB" id="10263751at2759"/>
<sequence length="208" mass="23397">MADFSIVRECGVFDESSVISLQAELNVEELAAKRESRHRILRFQRDKREKELPTTEQLPLHEKSAAIVAESGHQVAPRDYDRGAKGALEDANCVFEGSLISPDLSCKSGEVSMELVTKVRDAEHWVQVLESSEKKLVFVDVHKDWCGPCKIVEPSYKRLTTDIEHAERRVMFATDRKQIADVDGANASLLEQSVKQHLPPIGNDDEEN</sequence>
<keyword evidence="1" id="KW-1015">Disulfide bond</keyword>
<accession>D0NIK5</accession>